<evidence type="ECO:0000256" key="1">
    <source>
        <dbReference type="ARBA" id="ARBA00004123"/>
    </source>
</evidence>
<dbReference type="Pfam" id="PF00046">
    <property type="entry name" value="Homeodomain"/>
    <property type="match status" value="1"/>
</dbReference>
<comment type="similarity">
    <text evidence="2">Belongs to the Caudal homeobox family.</text>
</comment>
<dbReference type="GO" id="GO:0000981">
    <property type="term" value="F:DNA-binding transcription factor activity, RNA polymerase II-specific"/>
    <property type="evidence" value="ECO:0007669"/>
    <property type="project" value="InterPro"/>
</dbReference>
<evidence type="ECO:0000313" key="10">
    <source>
        <dbReference type="EMBL" id="GMR42746.1"/>
    </source>
</evidence>
<dbReference type="Proteomes" id="UP001328107">
    <property type="component" value="Unassembled WGS sequence"/>
</dbReference>
<dbReference type="GO" id="GO:0009887">
    <property type="term" value="P:animal organ morphogenesis"/>
    <property type="evidence" value="ECO:0007669"/>
    <property type="project" value="TreeGrafter"/>
</dbReference>
<dbReference type="GO" id="GO:0000977">
    <property type="term" value="F:RNA polymerase II transcription regulatory region sequence-specific DNA binding"/>
    <property type="evidence" value="ECO:0007669"/>
    <property type="project" value="TreeGrafter"/>
</dbReference>
<feature type="region of interest" description="Disordered" evidence="8">
    <location>
        <begin position="266"/>
        <end position="286"/>
    </location>
</feature>
<keyword evidence="4 6" id="KW-0371">Homeobox</keyword>
<accession>A0AAN4ZPK3</accession>
<dbReference type="SUPFAM" id="SSF46689">
    <property type="entry name" value="Homeodomain-like"/>
    <property type="match status" value="1"/>
</dbReference>
<proteinExistence type="inferred from homology"/>
<feature type="non-terminal residue" evidence="10">
    <location>
        <position position="1"/>
    </location>
</feature>
<keyword evidence="3 6" id="KW-0238">DNA-binding</keyword>
<dbReference type="PRINTS" id="PR00031">
    <property type="entry name" value="HTHREPRESSR"/>
</dbReference>
<evidence type="ECO:0000259" key="9">
    <source>
        <dbReference type="PROSITE" id="PS50071"/>
    </source>
</evidence>
<comment type="caution">
    <text evidence="10">The sequence shown here is derived from an EMBL/GenBank/DDBJ whole genome shotgun (WGS) entry which is preliminary data.</text>
</comment>
<dbReference type="GO" id="GO:0005634">
    <property type="term" value="C:nucleus"/>
    <property type="evidence" value="ECO:0007669"/>
    <property type="project" value="UniProtKB-SubCell"/>
</dbReference>
<evidence type="ECO:0000256" key="3">
    <source>
        <dbReference type="ARBA" id="ARBA00023125"/>
    </source>
</evidence>
<comment type="subcellular location">
    <subcellularLocation>
        <location evidence="1 6 7">Nucleus</location>
    </subcellularLocation>
</comment>
<dbReference type="SMART" id="SM00389">
    <property type="entry name" value="HOX"/>
    <property type="match status" value="1"/>
</dbReference>
<dbReference type="InterPro" id="IPR009057">
    <property type="entry name" value="Homeodomain-like_sf"/>
</dbReference>
<evidence type="ECO:0000256" key="7">
    <source>
        <dbReference type="RuleBase" id="RU000682"/>
    </source>
</evidence>
<evidence type="ECO:0000256" key="4">
    <source>
        <dbReference type="ARBA" id="ARBA00023155"/>
    </source>
</evidence>
<sequence>VKEEEEQIAASAAMFWPPLPTTAAFPQLLQCPFCSNDKGEMFAAAAGGGGGPVDFSMNGFYQPPRWPPGPADPFAVDDKAWAAMNYNAFASAHATTGGQPTLHPYDPFPTTSMAGGGPMPSAATAAAVSYPYAMMAYNPDYWPKSKGSSTTPASTSSPNSLTSLSLRVAAAASVSKPDRPVNLPYKTGPGTNNVYPATLHHTKHSITDVRVRTQDKYRMVYSDYIRLELEKEFHMNEFINADRKADLATKLNLTERQIKIWFQNRRAKKRRDEKSKHPMPMGMQPM</sequence>
<reference evidence="11" key="1">
    <citation type="submission" date="2022-10" db="EMBL/GenBank/DDBJ databases">
        <title>Genome assembly of Pristionchus species.</title>
        <authorList>
            <person name="Yoshida K."/>
            <person name="Sommer R.J."/>
        </authorList>
    </citation>
    <scope>NUCLEOTIDE SEQUENCE [LARGE SCALE GENOMIC DNA]</scope>
    <source>
        <strain evidence="11">RS5460</strain>
    </source>
</reference>
<dbReference type="PROSITE" id="PS00027">
    <property type="entry name" value="HOMEOBOX_1"/>
    <property type="match status" value="1"/>
</dbReference>
<evidence type="ECO:0000256" key="8">
    <source>
        <dbReference type="SAM" id="MobiDB-lite"/>
    </source>
</evidence>
<dbReference type="InterPro" id="IPR000047">
    <property type="entry name" value="HTH_motif"/>
</dbReference>
<dbReference type="InterPro" id="IPR017970">
    <property type="entry name" value="Homeobox_CS"/>
</dbReference>
<dbReference type="PROSITE" id="PS50071">
    <property type="entry name" value="HOMEOBOX_2"/>
    <property type="match status" value="1"/>
</dbReference>
<evidence type="ECO:0000256" key="2">
    <source>
        <dbReference type="ARBA" id="ARBA00010341"/>
    </source>
</evidence>
<dbReference type="PANTHER" id="PTHR24332:SF9">
    <property type="entry name" value="HOMEOTIC PROTEIN CAUDAL"/>
    <property type="match status" value="1"/>
</dbReference>
<dbReference type="PANTHER" id="PTHR24332">
    <property type="entry name" value="HOMEOBOX PROTEIN CDX"/>
    <property type="match status" value="1"/>
</dbReference>
<dbReference type="InterPro" id="IPR001356">
    <property type="entry name" value="HD"/>
</dbReference>
<feature type="DNA-binding region" description="Homeobox" evidence="6">
    <location>
        <begin position="214"/>
        <end position="273"/>
    </location>
</feature>
<feature type="non-terminal residue" evidence="10">
    <location>
        <position position="286"/>
    </location>
</feature>
<dbReference type="AlphaFoldDB" id="A0AAN4ZPK3"/>
<protein>
    <recommendedName>
        <fullName evidence="9">Homeobox domain-containing protein</fullName>
    </recommendedName>
</protein>
<evidence type="ECO:0000256" key="5">
    <source>
        <dbReference type="ARBA" id="ARBA00023242"/>
    </source>
</evidence>
<dbReference type="CDD" id="cd00086">
    <property type="entry name" value="homeodomain"/>
    <property type="match status" value="1"/>
</dbReference>
<dbReference type="GO" id="GO:0009948">
    <property type="term" value="P:anterior/posterior axis specification"/>
    <property type="evidence" value="ECO:0007669"/>
    <property type="project" value="TreeGrafter"/>
</dbReference>
<evidence type="ECO:0000256" key="6">
    <source>
        <dbReference type="PROSITE-ProRule" id="PRU00108"/>
    </source>
</evidence>
<dbReference type="InterPro" id="IPR047152">
    <property type="entry name" value="Caudal_homeobox"/>
</dbReference>
<gene>
    <name evidence="10" type="ORF">PMAYCL1PPCAC_12941</name>
</gene>
<dbReference type="GO" id="GO:0030154">
    <property type="term" value="P:cell differentiation"/>
    <property type="evidence" value="ECO:0007669"/>
    <property type="project" value="TreeGrafter"/>
</dbReference>
<feature type="domain" description="Homeobox" evidence="9">
    <location>
        <begin position="212"/>
        <end position="272"/>
    </location>
</feature>
<dbReference type="Gene3D" id="1.10.10.60">
    <property type="entry name" value="Homeodomain-like"/>
    <property type="match status" value="1"/>
</dbReference>
<dbReference type="EMBL" id="BTRK01000003">
    <property type="protein sequence ID" value="GMR42746.1"/>
    <property type="molecule type" value="Genomic_DNA"/>
</dbReference>
<name>A0AAN4ZPK3_9BILA</name>
<organism evidence="10 11">
    <name type="scientific">Pristionchus mayeri</name>
    <dbReference type="NCBI Taxonomy" id="1317129"/>
    <lineage>
        <taxon>Eukaryota</taxon>
        <taxon>Metazoa</taxon>
        <taxon>Ecdysozoa</taxon>
        <taxon>Nematoda</taxon>
        <taxon>Chromadorea</taxon>
        <taxon>Rhabditida</taxon>
        <taxon>Rhabditina</taxon>
        <taxon>Diplogasteromorpha</taxon>
        <taxon>Diplogasteroidea</taxon>
        <taxon>Neodiplogasteridae</taxon>
        <taxon>Pristionchus</taxon>
    </lineage>
</organism>
<keyword evidence="5 6" id="KW-0539">Nucleus</keyword>
<keyword evidence="11" id="KW-1185">Reference proteome</keyword>
<evidence type="ECO:0000313" key="11">
    <source>
        <dbReference type="Proteomes" id="UP001328107"/>
    </source>
</evidence>